<feature type="compositionally biased region" description="Basic and acidic residues" evidence="1">
    <location>
        <begin position="31"/>
        <end position="40"/>
    </location>
</feature>
<evidence type="ECO:0000313" key="2">
    <source>
        <dbReference type="EMBL" id="KAH9832540.1"/>
    </source>
</evidence>
<feature type="compositionally biased region" description="Basic and acidic residues" evidence="1">
    <location>
        <begin position="563"/>
        <end position="653"/>
    </location>
</feature>
<feature type="compositionally biased region" description="Low complexity" evidence="1">
    <location>
        <begin position="792"/>
        <end position="810"/>
    </location>
</feature>
<dbReference type="Proteomes" id="UP000814176">
    <property type="component" value="Unassembled WGS sequence"/>
</dbReference>
<reference evidence="2 3" key="1">
    <citation type="journal article" date="2021" name="Environ. Microbiol.">
        <title>Gene family expansions and transcriptome signatures uncover fungal adaptations to wood decay.</title>
        <authorList>
            <person name="Hage H."/>
            <person name="Miyauchi S."/>
            <person name="Viragh M."/>
            <person name="Drula E."/>
            <person name="Min B."/>
            <person name="Chaduli D."/>
            <person name="Navarro D."/>
            <person name="Favel A."/>
            <person name="Norest M."/>
            <person name="Lesage-Meessen L."/>
            <person name="Balint B."/>
            <person name="Merenyi Z."/>
            <person name="de Eugenio L."/>
            <person name="Morin E."/>
            <person name="Martinez A.T."/>
            <person name="Baldrian P."/>
            <person name="Stursova M."/>
            <person name="Martinez M.J."/>
            <person name="Novotny C."/>
            <person name="Magnuson J.K."/>
            <person name="Spatafora J.W."/>
            <person name="Maurice S."/>
            <person name="Pangilinan J."/>
            <person name="Andreopoulos W."/>
            <person name="LaButti K."/>
            <person name="Hundley H."/>
            <person name="Na H."/>
            <person name="Kuo A."/>
            <person name="Barry K."/>
            <person name="Lipzen A."/>
            <person name="Henrissat B."/>
            <person name="Riley R."/>
            <person name="Ahrendt S."/>
            <person name="Nagy L.G."/>
            <person name="Grigoriev I.V."/>
            <person name="Martin F."/>
            <person name="Rosso M.N."/>
        </authorList>
    </citation>
    <scope>NUCLEOTIDE SEQUENCE [LARGE SCALE GENOMIC DNA]</scope>
    <source>
        <strain evidence="2 3">CIRM-BRFM 1785</strain>
    </source>
</reference>
<feature type="region of interest" description="Disordered" evidence="1">
    <location>
        <begin position="1101"/>
        <end position="1218"/>
    </location>
</feature>
<feature type="compositionally biased region" description="Low complexity" evidence="1">
    <location>
        <begin position="1122"/>
        <end position="1133"/>
    </location>
</feature>
<feature type="compositionally biased region" description="Basic and acidic residues" evidence="1">
    <location>
        <begin position="416"/>
        <end position="452"/>
    </location>
</feature>
<keyword evidence="3" id="KW-1185">Reference proteome</keyword>
<protein>
    <submittedName>
        <fullName evidence="2">Uncharacterized protein</fullName>
    </submittedName>
</protein>
<comment type="caution">
    <text evidence="2">The sequence shown here is derived from an EMBL/GenBank/DDBJ whole genome shotgun (WGS) entry which is preliminary data.</text>
</comment>
<accession>A0ABQ8K616</accession>
<feature type="region of interest" description="Disordered" evidence="1">
    <location>
        <begin position="563"/>
        <end position="811"/>
    </location>
</feature>
<dbReference type="RefSeq" id="XP_047775458.1">
    <property type="nucleotide sequence ID" value="XM_047917345.1"/>
</dbReference>
<feature type="compositionally biased region" description="Pro residues" evidence="1">
    <location>
        <begin position="230"/>
        <end position="242"/>
    </location>
</feature>
<feature type="compositionally biased region" description="Basic and acidic residues" evidence="1">
    <location>
        <begin position="473"/>
        <end position="509"/>
    </location>
</feature>
<feature type="compositionally biased region" description="Polar residues" evidence="1">
    <location>
        <begin position="708"/>
        <end position="718"/>
    </location>
</feature>
<feature type="compositionally biased region" description="Pro residues" evidence="1">
    <location>
        <begin position="211"/>
        <end position="220"/>
    </location>
</feature>
<dbReference type="GeneID" id="71998077"/>
<feature type="compositionally biased region" description="Low complexity" evidence="1">
    <location>
        <begin position="405"/>
        <end position="415"/>
    </location>
</feature>
<feature type="compositionally biased region" description="Basic and acidic residues" evidence="1">
    <location>
        <begin position="50"/>
        <end position="61"/>
    </location>
</feature>
<sequence>MNVAALLQDSPSDDHDHRRRQQQQQQQQQQQREREWEREQPQPPPRRRSPPQERGLERDSRPTPPHLHHHHHQPLAPNPSYSPHATRHPPPPSPPHRYVSDYEPHGQRMAPPPPLSSSSGYAPPPPFEMRRRSDPEQPRVHEIALHHHGPAGGHPGPSAIPYTVEHRPLPPPPRPHAHHSHQHAQSTPGAQSPMYMPPPARPPLHGASTPKPGPPGPGVPPVGHGAIPLFPTPVGPGVPSGPPTNNGLPPGPGMPPLSSRTLHSPHGFAGSGMEPSPMYGHPSSSLPPLSTPHHHPSRPRTSGSFDYPRTSPIMGSLQRPQFERDEHRHGPSNERRDERERDMRDRSDRDRDGGRGAQMPSGLGGPGSLHQHGAGPGMSMNANARVAGPGAPPPLAMPMSNVLSGPGAVPMVGVGAKEREREWERERERAMEREREINNARERERERERDMRNTNGNGGMMGESPRDRHRGLKERDIMREREREEGIAEMEAQRDRERDRELRERDWLRRTQIQEPMQGLPPGQAQQHSWSRFATPRTPAGPYAEDERERERRAIHEVEMDRERVAREEAKLRERRDRERFAEEEARAREARDVAEAEKGRRRPASKEKAAREKEERRMMAREEQISEQERKWMKEQERERMQRERAEMDRRQGQPQSDHHHVRHQHHSVAPSGKSSKPPGGLPHIQPASGPRELQPMFANPDHLRHSNSMQFRQGSSKIIDGPVHGVSPLPHGQPQHHHQHPPPPHPLHPHPPMHIHPSAVGGPNGQHRDTPPYVPGMHPHMPAPIDMLYPASRASPPRKSSSKAPTSRLGTFVYPRTPFPFTDFPSSSTSSTSGSVEPVTLYQYRATILIPSGFLPTHRPARPRIWGGAMIPALPAIPPLSEFTSVPYRDSRPHAYEARGMRRVYTDDSDLFLCALHAGLLAWSETRRAKAEGKDLRMDVRITKEARFIGGFGSPYVNGPSFAGPEGVGVYGSDDDGSSLLSAGWGNSHDGAGIEIVSANWVPKGTAHAYGLRNRKQRLAEYAERRSVVCEVPRPRKKRRLDRIVVDVDSPVILDEQHPDLELCTAATITFGFGRAWKDMQFKHPPPSLVQKDAVGAAERLSDVENIPPSPSRKRRRSESPSAAPSTDTPPVSKSDPPTKPGPTEDVTDVTSKAVQQEEPPATLSPVVLEPDKTAMAVDPPEPTSATSPSGPTPPVQPPPESTAVGNDVTNIAIES</sequence>
<feature type="compositionally biased region" description="Basic and acidic residues" evidence="1">
    <location>
        <begin position="128"/>
        <end position="145"/>
    </location>
</feature>
<dbReference type="EMBL" id="JADCUA010000021">
    <property type="protein sequence ID" value="KAH9832540.1"/>
    <property type="molecule type" value="Genomic_DNA"/>
</dbReference>
<feature type="compositionally biased region" description="Basic and acidic residues" evidence="1">
    <location>
        <begin position="321"/>
        <end position="354"/>
    </location>
</feature>
<evidence type="ECO:0000313" key="3">
    <source>
        <dbReference type="Proteomes" id="UP000814176"/>
    </source>
</evidence>
<feature type="compositionally biased region" description="Low complexity" evidence="1">
    <location>
        <begin position="74"/>
        <end position="84"/>
    </location>
</feature>
<evidence type="ECO:0000256" key="1">
    <source>
        <dbReference type="SAM" id="MobiDB-lite"/>
    </source>
</evidence>
<name>A0ABQ8K616_9APHY</name>
<gene>
    <name evidence="2" type="ORF">C8Q71DRAFT_257820</name>
</gene>
<feature type="region of interest" description="Disordered" evidence="1">
    <location>
        <begin position="1"/>
        <end position="550"/>
    </location>
</feature>
<feature type="compositionally biased region" description="Pro residues" evidence="1">
    <location>
        <begin position="1193"/>
        <end position="1203"/>
    </location>
</feature>
<organism evidence="2 3">
    <name type="scientific">Rhodofomes roseus</name>
    <dbReference type="NCBI Taxonomy" id="34475"/>
    <lineage>
        <taxon>Eukaryota</taxon>
        <taxon>Fungi</taxon>
        <taxon>Dikarya</taxon>
        <taxon>Basidiomycota</taxon>
        <taxon>Agaricomycotina</taxon>
        <taxon>Agaricomycetes</taxon>
        <taxon>Polyporales</taxon>
        <taxon>Rhodofomes</taxon>
    </lineage>
</organism>
<proteinExistence type="predicted"/>